<reference evidence="3 5" key="2">
    <citation type="journal article" date="2019" name="Nat. Microbiol.">
        <title>Wide diversity of methane and short-chain alkane metabolisms in uncultured archaea.</title>
        <authorList>
            <person name="Borrel G."/>
            <person name="Adam P.S."/>
            <person name="McKay L.J."/>
            <person name="Chen L.X."/>
            <person name="Sierra-Garcia I.N."/>
            <person name="Sieber C.M."/>
            <person name="Letourneur Q."/>
            <person name="Ghozlane A."/>
            <person name="Andersen G.L."/>
            <person name="Li W.J."/>
            <person name="Hallam S.J."/>
            <person name="Muyzer G."/>
            <person name="de Oliveira V.M."/>
            <person name="Inskeep W.P."/>
            <person name="Banfield J.F."/>
            <person name="Gribaldo S."/>
        </authorList>
    </citation>
    <scope>NUCLEOTIDE SEQUENCE [LARGE SCALE GENOMIC DNA]</scope>
    <source>
        <strain evidence="3">NM4</strain>
    </source>
</reference>
<dbReference type="EMBL" id="RCOS01000164">
    <property type="protein sequence ID" value="RSN72210.1"/>
    <property type="molecule type" value="Genomic_DNA"/>
</dbReference>
<feature type="transmembrane region" description="Helical" evidence="1">
    <location>
        <begin position="400"/>
        <end position="419"/>
    </location>
</feature>
<dbReference type="EMBL" id="RXII01000009">
    <property type="protein sequence ID" value="RZN63579.1"/>
    <property type="molecule type" value="Genomic_DNA"/>
</dbReference>
<evidence type="ECO:0000313" key="4">
    <source>
        <dbReference type="Proteomes" id="UP000277582"/>
    </source>
</evidence>
<keyword evidence="1" id="KW-0812">Transmembrane</keyword>
<keyword evidence="1" id="KW-1133">Transmembrane helix</keyword>
<feature type="transmembrane region" description="Helical" evidence="1">
    <location>
        <begin position="189"/>
        <end position="208"/>
    </location>
</feature>
<evidence type="ECO:0000313" key="3">
    <source>
        <dbReference type="EMBL" id="RZN63579.1"/>
    </source>
</evidence>
<feature type="transmembrane region" description="Helical" evidence="1">
    <location>
        <begin position="459"/>
        <end position="480"/>
    </location>
</feature>
<dbReference type="Proteomes" id="UP000277582">
    <property type="component" value="Unassembled WGS sequence"/>
</dbReference>
<reference evidence="2 4" key="1">
    <citation type="submission" date="2018-10" db="EMBL/GenBank/DDBJ databases">
        <title>Co-occurring genomic capacity for anaerobic methane metabolism and dissimilatory sulfite reduction discovered in the Korarchaeota.</title>
        <authorList>
            <person name="Mckay L.J."/>
            <person name="Dlakic M."/>
            <person name="Fields M.W."/>
            <person name="Delmont T.O."/>
            <person name="Eren A.M."/>
            <person name="Jay Z.J."/>
            <person name="Klingelsmith K.B."/>
            <person name="Rusch D.B."/>
            <person name="Inskeep W.P."/>
        </authorList>
    </citation>
    <scope>NUCLEOTIDE SEQUENCE [LARGE SCALE GENOMIC DNA]</scope>
    <source>
        <strain evidence="2 4">MDKW</strain>
    </source>
</reference>
<feature type="transmembrane region" description="Helical" evidence="1">
    <location>
        <begin position="40"/>
        <end position="61"/>
    </location>
</feature>
<evidence type="ECO:0000256" key="1">
    <source>
        <dbReference type="SAM" id="Phobius"/>
    </source>
</evidence>
<feature type="transmembrane region" description="Helical" evidence="1">
    <location>
        <begin position="228"/>
        <end position="246"/>
    </location>
</feature>
<dbReference type="AlphaFoldDB" id="A0A3R9QB44"/>
<proteinExistence type="predicted"/>
<feature type="transmembrane region" description="Helical" evidence="1">
    <location>
        <begin position="73"/>
        <end position="91"/>
    </location>
</feature>
<name>A0A3R9QB44_9CREN</name>
<keyword evidence="1" id="KW-0472">Membrane</keyword>
<protein>
    <recommendedName>
        <fullName evidence="6">Divalent metal cation transporter</fullName>
    </recommendedName>
</protein>
<dbReference type="RefSeq" id="WP_125672703.1">
    <property type="nucleotide sequence ID" value="NZ_RCOS01000164.1"/>
</dbReference>
<dbReference type="Proteomes" id="UP000316217">
    <property type="component" value="Unassembled WGS sequence"/>
</dbReference>
<gene>
    <name evidence="2" type="ORF">D6D85_14740</name>
    <name evidence="3" type="ORF">EF810_00565</name>
</gene>
<dbReference type="NCBIfam" id="NF037982">
    <property type="entry name" value="Nramp_1"/>
    <property type="match status" value="1"/>
</dbReference>
<feature type="transmembrane region" description="Helical" evidence="1">
    <location>
        <begin position="158"/>
        <end position="177"/>
    </location>
</feature>
<feature type="transmembrane region" description="Helical" evidence="1">
    <location>
        <begin position="425"/>
        <end position="447"/>
    </location>
</feature>
<accession>A0A3R9QB44</accession>
<keyword evidence="4" id="KW-1185">Reference proteome</keyword>
<feature type="transmembrane region" description="Helical" evidence="1">
    <location>
        <begin position="347"/>
        <end position="365"/>
    </location>
</feature>
<feature type="transmembrane region" description="Helical" evidence="1">
    <location>
        <begin position="112"/>
        <end position="131"/>
    </location>
</feature>
<sequence length="486" mass="54604">MASGEKVFPFGKGPALKVVDKVPLPEDVFKLREISTWKKWTTVYGPAVIVLGASIGSGEFLLGPNLITKFGPMLLWVCTISALFQLAYNYCWFKTTITTGEPAIQIAQRLGVWGAILGLALFYAGTIWPGWAATSAQAIAAWQLGRMPTAADLDLVRMWGYVLIILALVIVSVGGKISRTLEYWNWFDLFVILGGFIIFDIIFVPPHVWGQFLAGYVSFGYMPAGVDIAVLSALIGYTGASAAGNYSMSNYYRDKGYGTGSLVGYIPALIGGKKIKTLSYGAIPEPTPENVSVMKRWYRYMLEEQTYIFFVGAMIGMMVPSMFAYSNKALVEYAGAAAWYGATLKKLIGDVGWHFGLLCGVLTLYKTQIDVIDSFVRNNTDFLWRYERVRKFCKEDIRRLYYLILAIYLFWAAIAMQLAAPFWLIVISANSGNMVAFFWIPLLIWANRKLPKEYRFSKWLEVVLILMLIFCEFWFGFAVLRTLKIV</sequence>
<evidence type="ECO:0000313" key="5">
    <source>
        <dbReference type="Proteomes" id="UP000316217"/>
    </source>
</evidence>
<organism evidence="2 4">
    <name type="scientific">Candidatus Methanodesulfokora washburnensis</name>
    <dbReference type="NCBI Taxonomy" id="2478471"/>
    <lineage>
        <taxon>Archaea</taxon>
        <taxon>Thermoproteota</taxon>
        <taxon>Candidatus Korarchaeia</taxon>
        <taxon>Candidatus Korarchaeia incertae sedis</taxon>
        <taxon>Candidatus Methanodesulfokora</taxon>
    </lineage>
</organism>
<comment type="caution">
    <text evidence="2">The sequence shown here is derived from an EMBL/GenBank/DDBJ whole genome shotgun (WGS) entry which is preliminary data.</text>
</comment>
<evidence type="ECO:0000313" key="2">
    <source>
        <dbReference type="EMBL" id="RSN72210.1"/>
    </source>
</evidence>
<evidence type="ECO:0008006" key="6">
    <source>
        <dbReference type="Google" id="ProtNLM"/>
    </source>
</evidence>
<feature type="transmembrane region" description="Helical" evidence="1">
    <location>
        <begin position="306"/>
        <end position="327"/>
    </location>
</feature>